<feature type="domain" description="PhoU" evidence="2">
    <location>
        <begin position="122"/>
        <end position="204"/>
    </location>
</feature>
<keyword evidence="1" id="KW-0963">Cytoplasm</keyword>
<comment type="caution">
    <text evidence="3">The sequence shown here is derived from an EMBL/GenBank/DDBJ whole genome shotgun (WGS) entry which is preliminary data.</text>
</comment>
<evidence type="ECO:0000259" key="2">
    <source>
        <dbReference type="Pfam" id="PF01895"/>
    </source>
</evidence>
<dbReference type="Pfam" id="PF01895">
    <property type="entry name" value="PhoU"/>
    <property type="match status" value="2"/>
</dbReference>
<dbReference type="NCBIfam" id="TIGR02135">
    <property type="entry name" value="phoU_full"/>
    <property type="match status" value="1"/>
</dbReference>
<keyword evidence="1" id="KW-0592">Phosphate transport</keyword>
<comment type="similarity">
    <text evidence="1">Belongs to the PhoU family.</text>
</comment>
<proteinExistence type="inferred from homology"/>
<keyword evidence="4" id="KW-1185">Reference proteome</keyword>
<accession>A0ABS6ERX5</accession>
<dbReference type="PANTHER" id="PTHR42930:SF3">
    <property type="entry name" value="PHOSPHATE-SPECIFIC TRANSPORT SYSTEM ACCESSORY PROTEIN PHOU"/>
    <property type="match status" value="1"/>
</dbReference>
<dbReference type="InterPro" id="IPR028366">
    <property type="entry name" value="PhoU"/>
</dbReference>
<reference evidence="3 4" key="1">
    <citation type="submission" date="2021-06" db="EMBL/GenBank/DDBJ databases">
        <authorList>
            <person name="Sun Q."/>
            <person name="Li D."/>
        </authorList>
    </citation>
    <scope>NUCLEOTIDE SEQUENCE [LARGE SCALE GENOMIC DNA]</scope>
    <source>
        <strain evidence="3 4">MSJd-7</strain>
    </source>
</reference>
<evidence type="ECO:0000256" key="1">
    <source>
        <dbReference type="PIRNR" id="PIRNR003107"/>
    </source>
</evidence>
<dbReference type="PIRSF" id="PIRSF003107">
    <property type="entry name" value="PhoU"/>
    <property type="match status" value="1"/>
</dbReference>
<protein>
    <recommendedName>
        <fullName evidence="1">Phosphate-specific transport system accessory protein PhoU</fullName>
    </recommendedName>
</protein>
<comment type="subcellular location">
    <subcellularLocation>
        <location evidence="1">Cytoplasm</location>
    </subcellularLocation>
</comment>
<organism evidence="3 4">
    <name type="scientific">Butyricicoccus intestinisimiae</name>
    <dbReference type="NCBI Taxonomy" id="2841509"/>
    <lineage>
        <taxon>Bacteria</taxon>
        <taxon>Bacillati</taxon>
        <taxon>Bacillota</taxon>
        <taxon>Clostridia</taxon>
        <taxon>Eubacteriales</taxon>
        <taxon>Butyricicoccaceae</taxon>
        <taxon>Butyricicoccus</taxon>
    </lineage>
</organism>
<comment type="function">
    <text evidence="1">Plays a role in the regulation of phosphate uptake.</text>
</comment>
<dbReference type="PANTHER" id="PTHR42930">
    <property type="entry name" value="PHOSPHATE-SPECIFIC TRANSPORT SYSTEM ACCESSORY PROTEIN PHOU"/>
    <property type="match status" value="1"/>
</dbReference>
<dbReference type="EMBL" id="JAHLQI010000002">
    <property type="protein sequence ID" value="MBU5489851.1"/>
    <property type="molecule type" value="Genomic_DNA"/>
</dbReference>
<sequence>MRTKYDKQLTALHDELIAMGALCEAAIQYAVQALRTRDTELAKRTMQGDKEIDQKERIIESACLKLLLEQQPVARDLREVSAALKMVTDLERIGDLAEDIADVSLFLCERPDYTAPEQIDFMVEAATKMVHDSIDAFVANDLAKAHSVMEYDDVVDRLFNEVRTVLVKRIHASMEDAEQAMDIMMVAKYLERIGDHAVNISEWVEFSITGTYKNSRVL</sequence>
<gene>
    <name evidence="3" type="primary">phoU</name>
    <name evidence="3" type="ORF">KQI75_04315</name>
</gene>
<dbReference type="Proteomes" id="UP000783588">
    <property type="component" value="Unassembled WGS sequence"/>
</dbReference>
<evidence type="ECO:0000313" key="4">
    <source>
        <dbReference type="Proteomes" id="UP000783588"/>
    </source>
</evidence>
<dbReference type="RefSeq" id="WP_216469511.1">
    <property type="nucleotide sequence ID" value="NZ_JAHLQI010000002.1"/>
</dbReference>
<comment type="subunit">
    <text evidence="1">Homodimer.</text>
</comment>
<keyword evidence="1" id="KW-0813">Transport</keyword>
<name>A0ABS6ERX5_9FIRM</name>
<evidence type="ECO:0000313" key="3">
    <source>
        <dbReference type="EMBL" id="MBU5489851.1"/>
    </source>
</evidence>
<feature type="domain" description="PhoU" evidence="2">
    <location>
        <begin position="18"/>
        <end position="102"/>
    </location>
</feature>
<dbReference type="InterPro" id="IPR026022">
    <property type="entry name" value="PhoU_dom"/>
</dbReference>